<evidence type="ECO:0000313" key="2">
    <source>
        <dbReference type="Proteomes" id="UP000009096"/>
    </source>
</evidence>
<protein>
    <submittedName>
        <fullName evidence="1">Uncharacterized protein</fullName>
    </submittedName>
</protein>
<organism evidence="1 2">
    <name type="scientific">Gibberella moniliformis (strain M3125 / FGSC 7600)</name>
    <name type="common">Maize ear and stalk rot fungus</name>
    <name type="synonym">Fusarium verticillioides</name>
    <dbReference type="NCBI Taxonomy" id="334819"/>
    <lineage>
        <taxon>Eukaryota</taxon>
        <taxon>Fungi</taxon>
        <taxon>Dikarya</taxon>
        <taxon>Ascomycota</taxon>
        <taxon>Pezizomycotina</taxon>
        <taxon>Sordariomycetes</taxon>
        <taxon>Hypocreomycetidae</taxon>
        <taxon>Hypocreales</taxon>
        <taxon>Nectriaceae</taxon>
        <taxon>Fusarium</taxon>
        <taxon>Fusarium fujikuroi species complex</taxon>
    </lineage>
</organism>
<dbReference type="RefSeq" id="XP_018758991.1">
    <property type="nucleotide sequence ID" value="XM_018906261.1"/>
</dbReference>
<dbReference type="EMBL" id="CM000584">
    <property type="protein sequence ID" value="EWG52800.1"/>
    <property type="molecule type" value="Genomic_DNA"/>
</dbReference>
<name>W7MYC2_GIBM7</name>
<dbReference type="VEuPathDB" id="FungiDB:FVEG_17020"/>
<accession>W7MYC2</accession>
<proteinExistence type="predicted"/>
<keyword evidence="2" id="KW-1185">Reference proteome</keyword>
<evidence type="ECO:0000313" key="1">
    <source>
        <dbReference type="EMBL" id="EWG52800.1"/>
    </source>
</evidence>
<reference evidence="1 2" key="1">
    <citation type="journal article" date="2010" name="Nature">
        <title>Comparative genomics reveals mobile pathogenicity chromosomes in Fusarium.</title>
        <authorList>
            <person name="Ma L.J."/>
            <person name="van der Does H.C."/>
            <person name="Borkovich K.A."/>
            <person name="Coleman J.J."/>
            <person name="Daboussi M.J."/>
            <person name="Di Pietro A."/>
            <person name="Dufresne M."/>
            <person name="Freitag M."/>
            <person name="Grabherr M."/>
            <person name="Henrissat B."/>
            <person name="Houterman P.M."/>
            <person name="Kang S."/>
            <person name="Shim W.B."/>
            <person name="Woloshuk C."/>
            <person name="Xie X."/>
            <person name="Xu J.R."/>
            <person name="Antoniw J."/>
            <person name="Baker S.E."/>
            <person name="Bluhm B.H."/>
            <person name="Breakspear A."/>
            <person name="Brown D.W."/>
            <person name="Butchko R.A."/>
            <person name="Chapman S."/>
            <person name="Coulson R."/>
            <person name="Coutinho P.M."/>
            <person name="Danchin E.G."/>
            <person name="Diener A."/>
            <person name="Gale L.R."/>
            <person name="Gardiner D.M."/>
            <person name="Goff S."/>
            <person name="Hammond-Kosack K.E."/>
            <person name="Hilburn K."/>
            <person name="Hua-Van A."/>
            <person name="Jonkers W."/>
            <person name="Kazan K."/>
            <person name="Kodira C.D."/>
            <person name="Koehrsen M."/>
            <person name="Kumar L."/>
            <person name="Lee Y.H."/>
            <person name="Li L."/>
            <person name="Manners J.M."/>
            <person name="Miranda-Saavedra D."/>
            <person name="Mukherjee M."/>
            <person name="Park G."/>
            <person name="Park J."/>
            <person name="Park S.Y."/>
            <person name="Proctor R.H."/>
            <person name="Regev A."/>
            <person name="Ruiz-Roldan M.C."/>
            <person name="Sain D."/>
            <person name="Sakthikumar S."/>
            <person name="Sykes S."/>
            <person name="Schwartz D.C."/>
            <person name="Turgeon B.G."/>
            <person name="Wapinski I."/>
            <person name="Yoder O."/>
            <person name="Young S."/>
            <person name="Zeng Q."/>
            <person name="Zhou S."/>
            <person name="Galagan J."/>
            <person name="Cuomo C.A."/>
            <person name="Kistler H.C."/>
            <person name="Rep M."/>
        </authorList>
    </citation>
    <scope>NUCLEOTIDE SEQUENCE [LARGE SCALE GENOMIC DNA]</scope>
    <source>
        <strain evidence="2">M3125 / FGSC 7600</strain>
    </source>
</reference>
<dbReference type="Proteomes" id="UP000009096">
    <property type="component" value="Chromosome 7"/>
</dbReference>
<gene>
    <name evidence="1" type="ORF">FVEG_17020</name>
</gene>
<sequence length="104" mass="11237">MITRLTLPGEIEGCYNGSFSPLSSDNGIESVMNGSADLKQVLISSVVSSRVCMEANFEVEPIGQSWWYSLLLIHTISSPRISALSYTLPLIRRGAGMAGNNKNS</sequence>
<dbReference type="KEGG" id="fvr:FVEG_17020"/>
<dbReference type="EMBL" id="DS022258">
    <property type="protein sequence ID" value="EWG52800.1"/>
    <property type="molecule type" value="Genomic_DNA"/>
</dbReference>
<dbReference type="AlphaFoldDB" id="W7MYC2"/>
<dbReference type="GeneID" id="30073896"/>